<name>A0A261SD18_9BORD</name>
<dbReference type="CDD" id="cd02138">
    <property type="entry name" value="TdsD-like"/>
    <property type="match status" value="1"/>
</dbReference>
<keyword evidence="5" id="KW-1185">Reference proteome</keyword>
<comment type="caution">
    <text evidence="4">The sequence shown here is derived from an EMBL/GenBank/DDBJ whole genome shotgun (WGS) entry which is preliminary data.</text>
</comment>
<evidence type="ECO:0000313" key="5">
    <source>
        <dbReference type="Proteomes" id="UP000216020"/>
    </source>
</evidence>
<proteinExistence type="inferred from homology"/>
<organism evidence="4 5">
    <name type="scientific">Bordetella genomosp. 10</name>
    <dbReference type="NCBI Taxonomy" id="1416804"/>
    <lineage>
        <taxon>Bacteria</taxon>
        <taxon>Pseudomonadati</taxon>
        <taxon>Pseudomonadota</taxon>
        <taxon>Betaproteobacteria</taxon>
        <taxon>Burkholderiales</taxon>
        <taxon>Alcaligenaceae</taxon>
        <taxon>Bordetella</taxon>
    </lineage>
</organism>
<sequence>MGKHTRNAEHPISEIFLERWSPRAYTGEEISEAELLTMLEAARWAPSAYNLQPWRFIYARKGTAHWERLLAVLNEFNQSWARNASALIVVLSAETGTPPGKDQPVPNASHSFDTGAAWGFLALQASLEGWQAHGMAGIDREKARADLGVPAGYTVEAAVAIGRPGDKRTLPEALQAREGYTARQPLASIAAEGRFDF</sequence>
<keyword evidence="2" id="KW-0560">Oxidoreductase</keyword>
<comment type="similarity">
    <text evidence="1">Belongs to the nitroreductase family.</text>
</comment>
<dbReference type="PANTHER" id="PTHR43673:SF10">
    <property type="entry name" value="NADH DEHYDROGENASE_NAD(P)H NITROREDUCTASE XCC3605-RELATED"/>
    <property type="match status" value="1"/>
</dbReference>
<reference evidence="5" key="1">
    <citation type="submission" date="2017-05" db="EMBL/GenBank/DDBJ databases">
        <title>Complete and WGS of Bordetella genogroups.</title>
        <authorList>
            <person name="Spilker T."/>
            <person name="Lipuma J."/>
        </authorList>
    </citation>
    <scope>NUCLEOTIDE SEQUENCE [LARGE SCALE GENOMIC DNA]</scope>
    <source>
        <strain evidence="5">AU16122</strain>
    </source>
</reference>
<dbReference type="PANTHER" id="PTHR43673">
    <property type="entry name" value="NAD(P)H NITROREDUCTASE YDGI-RELATED"/>
    <property type="match status" value="1"/>
</dbReference>
<dbReference type="InterPro" id="IPR000415">
    <property type="entry name" value="Nitroreductase-like"/>
</dbReference>
<dbReference type="RefSeq" id="WP_094853877.1">
    <property type="nucleotide sequence ID" value="NZ_NEVM01000002.1"/>
</dbReference>
<protein>
    <submittedName>
        <fullName evidence="4">Nitroreductase family protein</fullName>
    </submittedName>
</protein>
<evidence type="ECO:0000256" key="1">
    <source>
        <dbReference type="ARBA" id="ARBA00007118"/>
    </source>
</evidence>
<evidence type="ECO:0000313" key="4">
    <source>
        <dbReference type="EMBL" id="OZI34887.1"/>
    </source>
</evidence>
<dbReference type="SUPFAM" id="SSF55469">
    <property type="entry name" value="FMN-dependent nitroreductase-like"/>
    <property type="match status" value="1"/>
</dbReference>
<dbReference type="Pfam" id="PF00881">
    <property type="entry name" value="Nitroreductase"/>
    <property type="match status" value="1"/>
</dbReference>
<dbReference type="EMBL" id="NEVM01000002">
    <property type="protein sequence ID" value="OZI34887.1"/>
    <property type="molecule type" value="Genomic_DNA"/>
</dbReference>
<evidence type="ECO:0000259" key="3">
    <source>
        <dbReference type="Pfam" id="PF00881"/>
    </source>
</evidence>
<feature type="domain" description="Nitroreductase" evidence="3">
    <location>
        <begin position="18"/>
        <end position="163"/>
    </location>
</feature>
<dbReference type="OrthoDB" id="9802510at2"/>
<evidence type="ECO:0000256" key="2">
    <source>
        <dbReference type="ARBA" id="ARBA00023002"/>
    </source>
</evidence>
<dbReference type="Proteomes" id="UP000216020">
    <property type="component" value="Unassembled WGS sequence"/>
</dbReference>
<dbReference type="InterPro" id="IPR029479">
    <property type="entry name" value="Nitroreductase"/>
</dbReference>
<dbReference type="Gene3D" id="3.40.109.10">
    <property type="entry name" value="NADH Oxidase"/>
    <property type="match status" value="1"/>
</dbReference>
<accession>A0A261SD18</accession>
<dbReference type="GO" id="GO:0016491">
    <property type="term" value="F:oxidoreductase activity"/>
    <property type="evidence" value="ECO:0007669"/>
    <property type="project" value="UniProtKB-KW"/>
</dbReference>
<gene>
    <name evidence="4" type="ORF">CAL29_15620</name>
</gene>
<dbReference type="AlphaFoldDB" id="A0A261SD18"/>